<evidence type="ECO:0000256" key="5">
    <source>
        <dbReference type="ARBA" id="ARBA00023004"/>
    </source>
</evidence>
<protein>
    <submittedName>
        <fullName evidence="8">Cytochrome c5</fullName>
    </submittedName>
</protein>
<dbReference type="AlphaFoldDB" id="L0WD65"/>
<proteinExistence type="predicted"/>
<keyword evidence="2 6" id="KW-0349">Heme</keyword>
<keyword evidence="3 6" id="KW-0479">Metal-binding</keyword>
<dbReference type="GO" id="GO:0005506">
    <property type="term" value="F:iron ion binding"/>
    <property type="evidence" value="ECO:0007669"/>
    <property type="project" value="InterPro"/>
</dbReference>
<keyword evidence="1" id="KW-0813">Transport</keyword>
<dbReference type="InterPro" id="IPR002323">
    <property type="entry name" value="Cyt_CIE"/>
</dbReference>
<keyword evidence="5 6" id="KW-0408">Iron</keyword>
<dbReference type="PRINTS" id="PR00607">
    <property type="entry name" value="CYTCHROMECIE"/>
</dbReference>
<dbReference type="GO" id="GO:0009055">
    <property type="term" value="F:electron transfer activity"/>
    <property type="evidence" value="ECO:0007669"/>
    <property type="project" value="InterPro"/>
</dbReference>
<name>L0WD65_9GAMM</name>
<evidence type="ECO:0000313" key="9">
    <source>
        <dbReference type="Proteomes" id="UP000010164"/>
    </source>
</evidence>
<dbReference type="Gene3D" id="1.10.760.10">
    <property type="entry name" value="Cytochrome c-like domain"/>
    <property type="match status" value="1"/>
</dbReference>
<evidence type="ECO:0000313" key="8">
    <source>
        <dbReference type="EMBL" id="EKF73705.1"/>
    </source>
</evidence>
<dbReference type="PANTHER" id="PTHR40942:SF4">
    <property type="entry name" value="CYTOCHROME C5"/>
    <property type="match status" value="1"/>
</dbReference>
<keyword evidence="9" id="KW-1185">Reference proteome</keyword>
<evidence type="ECO:0000256" key="6">
    <source>
        <dbReference type="PROSITE-ProRule" id="PRU00433"/>
    </source>
</evidence>
<dbReference type="eggNOG" id="COG3245">
    <property type="taxonomic scope" value="Bacteria"/>
</dbReference>
<evidence type="ECO:0000256" key="2">
    <source>
        <dbReference type="ARBA" id="ARBA00022617"/>
    </source>
</evidence>
<dbReference type="InterPro" id="IPR009056">
    <property type="entry name" value="Cyt_c-like_dom"/>
</dbReference>
<evidence type="ECO:0000259" key="7">
    <source>
        <dbReference type="PROSITE" id="PS51007"/>
    </source>
</evidence>
<dbReference type="PANTHER" id="PTHR40942">
    <property type="match status" value="1"/>
</dbReference>
<feature type="domain" description="Cytochrome c" evidence="7">
    <location>
        <begin position="22"/>
        <end position="105"/>
    </location>
</feature>
<dbReference type="PROSITE" id="PS51007">
    <property type="entry name" value="CYTC"/>
    <property type="match status" value="1"/>
</dbReference>
<dbReference type="RefSeq" id="WP_008929593.1">
    <property type="nucleotide sequence ID" value="NZ_AMRJ01000020.1"/>
</dbReference>
<dbReference type="Proteomes" id="UP000010164">
    <property type="component" value="Unassembled WGS sequence"/>
</dbReference>
<sequence length="108" mass="11558">MRFLMMLLAVLTLAACNDPGNTASRSPDQIYRGYCSQCHAGGSNGAPRVGPAHRMAWSDEMEEDGFEGLVSAAIHGQNAMPARGTCFDCSDAELRATVIYMLKESGAK</sequence>
<gene>
    <name evidence="8" type="ORF">A11A3_12103</name>
</gene>
<dbReference type="STRING" id="1177179.A11A3_12103"/>
<reference evidence="8 9" key="1">
    <citation type="journal article" date="2012" name="J. Bacteriol.">
        <title>Genome Sequence of the Alkane-Degrading Bacterium Alcanivorax hongdengensis Type Strain A-11-3.</title>
        <authorList>
            <person name="Lai Q."/>
            <person name="Shao Z."/>
        </authorList>
    </citation>
    <scope>NUCLEOTIDE SEQUENCE [LARGE SCALE GENOMIC DNA]</scope>
    <source>
        <strain evidence="8 9">A-11-3</strain>
    </source>
</reference>
<dbReference type="SUPFAM" id="SSF46626">
    <property type="entry name" value="Cytochrome c"/>
    <property type="match status" value="1"/>
</dbReference>
<dbReference type="InterPro" id="IPR036909">
    <property type="entry name" value="Cyt_c-like_dom_sf"/>
</dbReference>
<dbReference type="EMBL" id="AMRJ01000020">
    <property type="protein sequence ID" value="EKF73705.1"/>
    <property type="molecule type" value="Genomic_DNA"/>
</dbReference>
<evidence type="ECO:0000256" key="1">
    <source>
        <dbReference type="ARBA" id="ARBA00022448"/>
    </source>
</evidence>
<evidence type="ECO:0000256" key="4">
    <source>
        <dbReference type="ARBA" id="ARBA00022982"/>
    </source>
</evidence>
<accession>L0WD65</accession>
<keyword evidence="4" id="KW-0249">Electron transport</keyword>
<dbReference type="GO" id="GO:0020037">
    <property type="term" value="F:heme binding"/>
    <property type="evidence" value="ECO:0007669"/>
    <property type="project" value="InterPro"/>
</dbReference>
<dbReference type="PATRIC" id="fig|1177179.3.peg.2419"/>
<evidence type="ECO:0000256" key="3">
    <source>
        <dbReference type="ARBA" id="ARBA00022723"/>
    </source>
</evidence>
<comment type="caution">
    <text evidence="8">The sequence shown here is derived from an EMBL/GenBank/DDBJ whole genome shotgun (WGS) entry which is preliminary data.</text>
</comment>
<dbReference type="Pfam" id="PF13442">
    <property type="entry name" value="Cytochrome_CBB3"/>
    <property type="match status" value="1"/>
</dbReference>
<organism evidence="8 9">
    <name type="scientific">Alcanivorax hongdengensis A-11-3</name>
    <dbReference type="NCBI Taxonomy" id="1177179"/>
    <lineage>
        <taxon>Bacteria</taxon>
        <taxon>Pseudomonadati</taxon>
        <taxon>Pseudomonadota</taxon>
        <taxon>Gammaproteobacteria</taxon>
        <taxon>Oceanospirillales</taxon>
        <taxon>Alcanivoracaceae</taxon>
        <taxon>Alcanivorax</taxon>
    </lineage>
</organism>
<dbReference type="PROSITE" id="PS51257">
    <property type="entry name" value="PROKAR_LIPOPROTEIN"/>
    <property type="match status" value="1"/>
</dbReference>